<dbReference type="Proteomes" id="UP000683925">
    <property type="component" value="Unassembled WGS sequence"/>
</dbReference>
<dbReference type="OMA" id="DTKQFQY"/>
<dbReference type="OrthoDB" id="300979at2759"/>
<sequence length="183" mass="21465">MSLQGQNKLVGSDQLFQLCTGFIRFIEEIFLPISKQDTKQFQYWTKFKEIIDPINQTIEVSKIPIFFQSIQNPKCNQENQASTNTQKLQLKNNLSAQDKICSVNDNQNKSCEFELKLKEISEKINKTFHQNNTHLDILLKMDDTTQDAKIKLEIGNQRTTSINRRIDFKRRNTDYYSLKPINI</sequence>
<evidence type="ECO:0000313" key="2">
    <source>
        <dbReference type="Proteomes" id="UP000683925"/>
    </source>
</evidence>
<protein>
    <submittedName>
        <fullName evidence="1">Uncharacterized protein</fullName>
    </submittedName>
</protein>
<dbReference type="AlphaFoldDB" id="A0A8S1TZW2"/>
<name>A0A8S1TZW2_PAROT</name>
<comment type="caution">
    <text evidence="1">The sequence shown here is derived from an EMBL/GenBank/DDBJ whole genome shotgun (WGS) entry which is preliminary data.</text>
</comment>
<dbReference type="EMBL" id="CAJJDP010000033">
    <property type="protein sequence ID" value="CAD8157007.1"/>
    <property type="molecule type" value="Genomic_DNA"/>
</dbReference>
<accession>A0A8S1TZW2</accession>
<evidence type="ECO:0000313" key="1">
    <source>
        <dbReference type="EMBL" id="CAD8157007.1"/>
    </source>
</evidence>
<gene>
    <name evidence="1" type="ORF">POCTA_138.1.T0330087</name>
</gene>
<keyword evidence="2" id="KW-1185">Reference proteome</keyword>
<reference evidence="1" key="1">
    <citation type="submission" date="2021-01" db="EMBL/GenBank/DDBJ databases">
        <authorList>
            <consortium name="Genoscope - CEA"/>
            <person name="William W."/>
        </authorList>
    </citation>
    <scope>NUCLEOTIDE SEQUENCE</scope>
</reference>
<organism evidence="1 2">
    <name type="scientific">Paramecium octaurelia</name>
    <dbReference type="NCBI Taxonomy" id="43137"/>
    <lineage>
        <taxon>Eukaryota</taxon>
        <taxon>Sar</taxon>
        <taxon>Alveolata</taxon>
        <taxon>Ciliophora</taxon>
        <taxon>Intramacronucleata</taxon>
        <taxon>Oligohymenophorea</taxon>
        <taxon>Peniculida</taxon>
        <taxon>Parameciidae</taxon>
        <taxon>Paramecium</taxon>
    </lineage>
</organism>
<proteinExistence type="predicted"/>